<evidence type="ECO:0000313" key="2">
    <source>
        <dbReference type="EMBL" id="BAD60737.1"/>
    </source>
</evidence>
<accession>Q5YM54</accession>
<dbReference type="EMBL" id="AP006620">
    <property type="protein sequence ID" value="BAD60737.1"/>
    <property type="molecule type" value="Genomic_DNA"/>
</dbReference>
<name>Q5YM54_NOCFA</name>
<protein>
    <submittedName>
        <fullName evidence="2">Uncharacterized protein</fullName>
    </submittedName>
</protein>
<proteinExistence type="predicted"/>
<keyword evidence="3" id="KW-1185">Reference proteome</keyword>
<dbReference type="AlphaFoldDB" id="Q5YM54"/>
<dbReference type="Proteomes" id="UP000006820">
    <property type="component" value="Plasmid pNF2"/>
</dbReference>
<dbReference type="KEGG" id="nfa:PNF2_510"/>
<evidence type="ECO:0000256" key="1">
    <source>
        <dbReference type="SAM" id="MobiDB-lite"/>
    </source>
</evidence>
<reference evidence="2 3" key="1">
    <citation type="journal article" date="2004" name="Proc. Natl. Acad. Sci. U.S.A.">
        <title>The complete genomic sequence of Nocardia farcinica IFM 10152.</title>
        <authorList>
            <person name="Ishikawa J."/>
            <person name="Yamashita A."/>
            <person name="Mikami Y."/>
            <person name="Hoshino Y."/>
            <person name="Kurita H."/>
            <person name="Hotta K."/>
            <person name="Shiba T."/>
            <person name="Hattori M."/>
        </authorList>
    </citation>
    <scope>NUCLEOTIDE SEQUENCE [LARGE SCALE GENOMIC DNA]</scope>
    <source>
        <strain evidence="2 3">IFM 10152</strain>
        <plasmid evidence="3">Plasmid pNF2</plasmid>
    </source>
</reference>
<feature type="compositionally biased region" description="Basic residues" evidence="1">
    <location>
        <begin position="53"/>
        <end position="67"/>
    </location>
</feature>
<geneLocation type="plasmid" evidence="2 3">
    <name>pNF2</name>
</geneLocation>
<feature type="region of interest" description="Disordered" evidence="1">
    <location>
        <begin position="24"/>
        <end position="113"/>
    </location>
</feature>
<sequence length="113" mass="12737">MATPARCRASIWWSRFCSAVETRPYPINRRKKHGSPGAGRGKANAERLGREKFARRRTAAGPPRRRSLNPFLRRPTTRTRRHLVGITPLGNHHTGIVGPEHSPPLAWSRSARS</sequence>
<feature type="compositionally biased region" description="Basic and acidic residues" evidence="1">
    <location>
        <begin position="43"/>
        <end position="52"/>
    </location>
</feature>
<organism evidence="2 3">
    <name type="scientific">Nocardia farcinica (strain IFM 10152)</name>
    <dbReference type="NCBI Taxonomy" id="247156"/>
    <lineage>
        <taxon>Bacteria</taxon>
        <taxon>Bacillati</taxon>
        <taxon>Actinomycetota</taxon>
        <taxon>Actinomycetes</taxon>
        <taxon>Mycobacteriales</taxon>
        <taxon>Nocardiaceae</taxon>
        <taxon>Nocardia</taxon>
    </lineage>
</organism>
<gene>
    <name evidence="2" type="ordered locus">PNF2_510</name>
</gene>
<evidence type="ECO:0000313" key="3">
    <source>
        <dbReference type="Proteomes" id="UP000006820"/>
    </source>
</evidence>
<keyword evidence="2" id="KW-0614">Plasmid</keyword>
<dbReference type="HOGENOM" id="CLU_2130843_0_0_11"/>